<proteinExistence type="predicted"/>
<sequence>MFGFNFPKLAVLIAIVAAVWYIFKAMGRRRDLNEVRLKTVK</sequence>
<keyword evidence="1" id="KW-1133">Transmembrane helix</keyword>
<name>A0A382XCL2_9ZZZZ</name>
<keyword evidence="1" id="KW-0472">Membrane</keyword>
<dbReference type="EMBL" id="UINC01166553">
    <property type="protein sequence ID" value="SVD68570.1"/>
    <property type="molecule type" value="Genomic_DNA"/>
</dbReference>
<protein>
    <submittedName>
        <fullName evidence="2">Uncharacterized protein</fullName>
    </submittedName>
</protein>
<gene>
    <name evidence="2" type="ORF">METZ01_LOCUS421424</name>
</gene>
<keyword evidence="1" id="KW-0812">Transmembrane</keyword>
<organism evidence="2">
    <name type="scientific">marine metagenome</name>
    <dbReference type="NCBI Taxonomy" id="408172"/>
    <lineage>
        <taxon>unclassified sequences</taxon>
        <taxon>metagenomes</taxon>
        <taxon>ecological metagenomes</taxon>
    </lineage>
</organism>
<reference evidence="2" key="1">
    <citation type="submission" date="2018-05" db="EMBL/GenBank/DDBJ databases">
        <authorList>
            <person name="Lanie J.A."/>
            <person name="Ng W.-L."/>
            <person name="Kazmierczak K.M."/>
            <person name="Andrzejewski T.M."/>
            <person name="Davidsen T.M."/>
            <person name="Wayne K.J."/>
            <person name="Tettelin H."/>
            <person name="Glass J.I."/>
            <person name="Rusch D."/>
            <person name="Podicherti R."/>
            <person name="Tsui H.-C.T."/>
            <person name="Winkler M.E."/>
        </authorList>
    </citation>
    <scope>NUCLEOTIDE SEQUENCE</scope>
</reference>
<feature type="transmembrane region" description="Helical" evidence="1">
    <location>
        <begin position="6"/>
        <end position="23"/>
    </location>
</feature>
<dbReference type="AlphaFoldDB" id="A0A382XCL2"/>
<evidence type="ECO:0000256" key="1">
    <source>
        <dbReference type="SAM" id="Phobius"/>
    </source>
</evidence>
<evidence type="ECO:0000313" key="2">
    <source>
        <dbReference type="EMBL" id="SVD68570.1"/>
    </source>
</evidence>
<accession>A0A382XCL2</accession>